<proteinExistence type="predicted"/>
<dbReference type="Proteomes" id="UP000746918">
    <property type="component" value="Unassembled WGS sequence"/>
</dbReference>
<evidence type="ECO:0000313" key="2">
    <source>
        <dbReference type="EMBL" id="MBX4335157.1"/>
    </source>
</evidence>
<name>A0ABS7I6E5_9HYPH</name>
<evidence type="ECO:0000313" key="3">
    <source>
        <dbReference type="Proteomes" id="UP000746918"/>
    </source>
</evidence>
<dbReference type="RefSeq" id="WP_220716471.1">
    <property type="nucleotide sequence ID" value="NZ_JAIFRO010000001.1"/>
</dbReference>
<gene>
    <name evidence="2" type="ORF">K3248_00760</name>
</gene>
<reference evidence="2 3" key="1">
    <citation type="submission" date="2021-08" db="EMBL/GenBank/DDBJ databases">
        <title>Bartonella raoulti 094 sp. nov.</title>
        <authorList>
            <person name="Zgheib R."/>
            <person name="Hammoud A."/>
        </authorList>
    </citation>
    <scope>NUCLEOTIDE SEQUENCE [LARGE SCALE GENOMIC DNA]</scope>
    <source>
        <strain evidence="2 3">094</strain>
    </source>
</reference>
<feature type="coiled-coil region" evidence="1">
    <location>
        <begin position="141"/>
        <end position="175"/>
    </location>
</feature>
<organism evidence="2 3">
    <name type="scientific">Bartonella raoultii</name>
    <dbReference type="NCBI Taxonomy" id="1457020"/>
    <lineage>
        <taxon>Bacteria</taxon>
        <taxon>Pseudomonadati</taxon>
        <taxon>Pseudomonadota</taxon>
        <taxon>Alphaproteobacteria</taxon>
        <taxon>Hyphomicrobiales</taxon>
        <taxon>Bartonellaceae</taxon>
        <taxon>Bartonella</taxon>
    </lineage>
</organism>
<keyword evidence="3" id="KW-1185">Reference proteome</keyword>
<comment type="caution">
    <text evidence="2">The sequence shown here is derived from an EMBL/GenBank/DDBJ whole genome shotgun (WGS) entry which is preliminary data.</text>
</comment>
<sequence length="177" mass="20478">MTFFMSLSCSYADNQSFCLQVVKERDDALQKLNLVEFEKANAERGWNDAVKALGIMAEDLTRIAIEQQDVYLALVKTVPNNQKLRSMYEVTLKRNSEIFHRFQKILTIFEHVAKRTEAFQGLSEADKLKDKSKSLQHLQNITKYTGYIDALNKEITKLNQEIDALNNKLENLKKTSR</sequence>
<evidence type="ECO:0000256" key="1">
    <source>
        <dbReference type="SAM" id="Coils"/>
    </source>
</evidence>
<keyword evidence="1" id="KW-0175">Coiled coil</keyword>
<dbReference type="EMBL" id="JAIFRO010000001">
    <property type="protein sequence ID" value="MBX4335157.1"/>
    <property type="molecule type" value="Genomic_DNA"/>
</dbReference>
<protein>
    <submittedName>
        <fullName evidence="2">Uncharacterized protein</fullName>
    </submittedName>
</protein>
<accession>A0ABS7I6E5</accession>